<dbReference type="PANTHER" id="PTHR31350">
    <property type="entry name" value="SI:DKEY-261L7.2"/>
    <property type="match status" value="1"/>
</dbReference>
<gene>
    <name evidence="3" type="ORF">WJX72_007262</name>
</gene>
<evidence type="ECO:0000313" key="4">
    <source>
        <dbReference type="Proteomes" id="UP001489004"/>
    </source>
</evidence>
<organism evidence="3 4">
    <name type="scientific">[Myrmecia] bisecta</name>
    <dbReference type="NCBI Taxonomy" id="41462"/>
    <lineage>
        <taxon>Eukaryota</taxon>
        <taxon>Viridiplantae</taxon>
        <taxon>Chlorophyta</taxon>
        <taxon>core chlorophytes</taxon>
        <taxon>Trebouxiophyceae</taxon>
        <taxon>Trebouxiales</taxon>
        <taxon>Trebouxiaceae</taxon>
        <taxon>Myrmecia</taxon>
    </lineage>
</organism>
<evidence type="ECO:0000259" key="2">
    <source>
        <dbReference type="Pfam" id="PF13369"/>
    </source>
</evidence>
<accession>A0AAW1R7R0</accession>
<reference evidence="3 4" key="1">
    <citation type="journal article" date="2024" name="Nat. Commun.">
        <title>Phylogenomics reveals the evolutionary origins of lichenization in chlorophyte algae.</title>
        <authorList>
            <person name="Puginier C."/>
            <person name="Libourel C."/>
            <person name="Otte J."/>
            <person name="Skaloud P."/>
            <person name="Haon M."/>
            <person name="Grisel S."/>
            <person name="Petersen M."/>
            <person name="Berrin J.G."/>
            <person name="Delaux P.M."/>
            <person name="Dal Grande F."/>
            <person name="Keller J."/>
        </authorList>
    </citation>
    <scope>NUCLEOTIDE SEQUENCE [LARGE SCALE GENOMIC DNA]</scope>
    <source>
        <strain evidence="3 4">SAG 2043</strain>
    </source>
</reference>
<evidence type="ECO:0000313" key="3">
    <source>
        <dbReference type="EMBL" id="KAK9829669.1"/>
    </source>
</evidence>
<dbReference type="AlphaFoldDB" id="A0AAW1R7R0"/>
<dbReference type="PANTHER" id="PTHR31350:SF29">
    <property type="entry name" value="PROTEIN SIRB1 N-TERMINAL DOMAIN-CONTAINING PROTEIN"/>
    <property type="match status" value="1"/>
</dbReference>
<dbReference type="Pfam" id="PF13369">
    <property type="entry name" value="Transglut_core2"/>
    <property type="match status" value="1"/>
</dbReference>
<feature type="region of interest" description="Disordered" evidence="1">
    <location>
        <begin position="133"/>
        <end position="217"/>
    </location>
</feature>
<comment type="caution">
    <text evidence="3">The sequence shown here is derived from an EMBL/GenBank/DDBJ whole genome shotgun (WGS) entry which is preliminary data.</text>
</comment>
<feature type="compositionally biased region" description="Basic and acidic residues" evidence="1">
    <location>
        <begin position="133"/>
        <end position="146"/>
    </location>
</feature>
<feature type="domain" description="Protein SirB1 N-terminal" evidence="2">
    <location>
        <begin position="219"/>
        <end position="333"/>
    </location>
</feature>
<dbReference type="InterPro" id="IPR032698">
    <property type="entry name" value="SirB1_N"/>
</dbReference>
<dbReference type="EMBL" id="JALJOR010000001">
    <property type="protein sequence ID" value="KAK9829669.1"/>
    <property type="molecule type" value="Genomic_DNA"/>
</dbReference>
<sequence length="480" mass="52694">MCSKLPKKYKSGKPGNAEEVVIWARQQFEAHTAPERLDDDINLAKVCMLVALEEEAAHEQDILEQSKESLTWLEVLDKDVQATGTSRAEEVLCQVANNQLGSASTWSLGRLDALAEEVRTVFLNSCSAEDIRRWSHPGADPERDAGGTDISGTADPNPPDDDLLSDPLKALGMHIQGRVSSGSPTFPAGQPKEQLLQKPQRHTGSERFTSSRTGGILDGHQYPIQGVTALNSVLFDMHGYRRMERHGDPRDSQLSSVLERGRGSPAALTILYMEVCQRLGLPMAAQPLENGKHFVLWPRAHRLRAAGKEFVVDANSEGSLFAVDEICELFDLGSASMGLQPAPRRHILAALLAALRDAYWAQAVGCCPEPALMTPISVATAAAGRVGPLKGLAIQRAIAASERRMLLLPDDKEVQLELALLLYFSGSYADAHMALDWYLEADSDGEVPGREDVCEDWGDLQLLRQKLQLVLTEYDWWNAQ</sequence>
<proteinExistence type="predicted"/>
<dbReference type="Proteomes" id="UP001489004">
    <property type="component" value="Unassembled WGS sequence"/>
</dbReference>
<evidence type="ECO:0000256" key="1">
    <source>
        <dbReference type="SAM" id="MobiDB-lite"/>
    </source>
</evidence>
<keyword evidence="4" id="KW-1185">Reference proteome</keyword>
<name>A0AAW1R7R0_9CHLO</name>
<protein>
    <recommendedName>
        <fullName evidence="2">Protein SirB1 N-terminal domain-containing protein</fullName>
    </recommendedName>
</protein>